<protein>
    <submittedName>
        <fullName evidence="8">Extracellular solute-binding protein, family 3</fullName>
        <ecNumber evidence="8">4.2.2.-</ecNumber>
    </submittedName>
</protein>
<dbReference type="SUPFAM" id="SSF53850">
    <property type="entry name" value="Periplasmic binding protein-like II"/>
    <property type="match status" value="1"/>
</dbReference>
<comment type="similarity">
    <text evidence="2 4">Belongs to the bacterial solute-binding protein 3 family.</text>
</comment>
<comment type="subcellular location">
    <subcellularLocation>
        <location evidence="1">Cell envelope</location>
    </subcellularLocation>
</comment>
<dbReference type="InterPro" id="IPR018313">
    <property type="entry name" value="SBP_3_CS"/>
</dbReference>
<evidence type="ECO:0000256" key="3">
    <source>
        <dbReference type="ARBA" id="ARBA00022729"/>
    </source>
</evidence>
<evidence type="ECO:0000259" key="7">
    <source>
        <dbReference type="SMART" id="SM00079"/>
    </source>
</evidence>
<dbReference type="AlphaFoldDB" id="A0A087E906"/>
<dbReference type="GO" id="GO:0015276">
    <property type="term" value="F:ligand-gated monoatomic ion channel activity"/>
    <property type="evidence" value="ECO:0007669"/>
    <property type="project" value="InterPro"/>
</dbReference>
<dbReference type="Pfam" id="PF00497">
    <property type="entry name" value="SBP_bac_3"/>
    <property type="match status" value="1"/>
</dbReference>
<dbReference type="Gene3D" id="3.40.190.10">
    <property type="entry name" value="Periplasmic binding protein-like II"/>
    <property type="match status" value="2"/>
</dbReference>
<evidence type="ECO:0000313" key="8">
    <source>
        <dbReference type="EMBL" id="KFJ04257.1"/>
    </source>
</evidence>
<dbReference type="PANTHER" id="PTHR35936:SF34">
    <property type="entry name" value="ABC TRANSPORTER EXTRACELLULAR-BINDING PROTEIN YCKB-RELATED"/>
    <property type="match status" value="1"/>
</dbReference>
<keyword evidence="9" id="KW-1185">Reference proteome</keyword>
<feature type="domain" description="Solute-binding protein family 3/N-terminal" evidence="6">
    <location>
        <begin position="44"/>
        <end position="264"/>
    </location>
</feature>
<keyword evidence="3 5" id="KW-0732">Signal</keyword>
<comment type="caution">
    <text evidence="8">The sequence shown here is derived from an EMBL/GenBank/DDBJ whole genome shotgun (WGS) entry which is preliminary data.</text>
</comment>
<evidence type="ECO:0000256" key="5">
    <source>
        <dbReference type="SAM" id="SignalP"/>
    </source>
</evidence>
<dbReference type="CDD" id="cd13711">
    <property type="entry name" value="PBP2_Ngo0372_TcyA"/>
    <property type="match status" value="1"/>
</dbReference>
<feature type="domain" description="Ionotropic glutamate receptor C-terminal" evidence="7">
    <location>
        <begin position="44"/>
        <end position="263"/>
    </location>
</feature>
<dbReference type="Proteomes" id="UP000029080">
    <property type="component" value="Unassembled WGS sequence"/>
</dbReference>
<dbReference type="SMART" id="SM00062">
    <property type="entry name" value="PBPb"/>
    <property type="match status" value="1"/>
</dbReference>
<gene>
    <name evidence="8" type="ORF">BITS_1350</name>
</gene>
<feature type="chain" id="PRO_5038389745" evidence="5">
    <location>
        <begin position="25"/>
        <end position="269"/>
    </location>
</feature>
<dbReference type="STRING" id="356829.BITS_1350"/>
<accession>A0A087E906</accession>
<proteinExistence type="inferred from homology"/>
<dbReference type="InterPro" id="IPR001320">
    <property type="entry name" value="Iontro_rcpt_C"/>
</dbReference>
<dbReference type="eggNOG" id="COG0834">
    <property type="taxonomic scope" value="Bacteria"/>
</dbReference>
<dbReference type="EC" id="4.2.2.-" evidence="8"/>
<dbReference type="PANTHER" id="PTHR35936">
    <property type="entry name" value="MEMBRANE-BOUND LYTIC MUREIN TRANSGLYCOSYLASE F"/>
    <property type="match status" value="1"/>
</dbReference>
<dbReference type="PROSITE" id="PS01039">
    <property type="entry name" value="SBP_BACTERIAL_3"/>
    <property type="match status" value="1"/>
</dbReference>
<dbReference type="GO" id="GO:0016829">
    <property type="term" value="F:lyase activity"/>
    <property type="evidence" value="ECO:0007669"/>
    <property type="project" value="UniProtKB-KW"/>
</dbReference>
<dbReference type="GO" id="GO:0030313">
    <property type="term" value="C:cell envelope"/>
    <property type="evidence" value="ECO:0007669"/>
    <property type="project" value="UniProtKB-SubCell"/>
</dbReference>
<reference evidence="8 9" key="1">
    <citation type="submission" date="2014-03" db="EMBL/GenBank/DDBJ databases">
        <title>Genomics of Bifidobacteria.</title>
        <authorList>
            <person name="Ventura M."/>
            <person name="Milani C."/>
            <person name="Lugli G.A."/>
        </authorList>
    </citation>
    <scope>NUCLEOTIDE SEQUENCE [LARGE SCALE GENOMIC DNA]</scope>
    <source>
        <strain evidence="8 9">JCM 13495</strain>
    </source>
</reference>
<evidence type="ECO:0000256" key="4">
    <source>
        <dbReference type="RuleBase" id="RU003744"/>
    </source>
</evidence>
<organism evidence="8 9">
    <name type="scientific">Bifidobacterium tsurumiense</name>
    <dbReference type="NCBI Taxonomy" id="356829"/>
    <lineage>
        <taxon>Bacteria</taxon>
        <taxon>Bacillati</taxon>
        <taxon>Actinomycetota</taxon>
        <taxon>Actinomycetes</taxon>
        <taxon>Bifidobacteriales</taxon>
        <taxon>Bifidobacteriaceae</taxon>
        <taxon>Bifidobacterium</taxon>
    </lineage>
</organism>
<feature type="signal peptide" evidence="5">
    <location>
        <begin position="1"/>
        <end position="24"/>
    </location>
</feature>
<evidence type="ECO:0000313" key="9">
    <source>
        <dbReference type="Proteomes" id="UP000029080"/>
    </source>
</evidence>
<dbReference type="RefSeq" id="WP_026642421.1">
    <property type="nucleotide sequence ID" value="NZ_JGZU01000019.1"/>
</dbReference>
<dbReference type="SMART" id="SM00079">
    <property type="entry name" value="PBPe"/>
    <property type="match status" value="1"/>
</dbReference>
<evidence type="ECO:0000259" key="6">
    <source>
        <dbReference type="SMART" id="SM00062"/>
    </source>
</evidence>
<evidence type="ECO:0000256" key="1">
    <source>
        <dbReference type="ARBA" id="ARBA00004196"/>
    </source>
</evidence>
<evidence type="ECO:0000256" key="2">
    <source>
        <dbReference type="ARBA" id="ARBA00010333"/>
    </source>
</evidence>
<dbReference type="OrthoDB" id="9814902at2"/>
<sequence length="269" mass="28756">MSLSSLFRSSVAVVASAAALVAIAGCSSTNSSQSALEEIKSKGEIVVGTEGTYAPFTYHDSSTNELTGYDVDVMKAIAKELGVTAKFEEANFDSLLAGLDTKKYDTVANEIGTSDERKQKYDFSDPYSYSYGVIVTTKDNNSITSFEDLTGKKAAETMTSNWNATAQKYGAEIVQVNDFSQAVDTITSGRADATVNDGLAFLDYMKQKPDADIKAAVKSESVASGYLPFRKGSDDLVKAVNDAIAKLQQDGTLAKISETYFGEDVSKAQ</sequence>
<keyword evidence="8" id="KW-0456">Lyase</keyword>
<name>A0A087E906_9BIFI</name>
<dbReference type="EMBL" id="JGZU01000019">
    <property type="protein sequence ID" value="KFJ04257.1"/>
    <property type="molecule type" value="Genomic_DNA"/>
</dbReference>
<dbReference type="GO" id="GO:0016020">
    <property type="term" value="C:membrane"/>
    <property type="evidence" value="ECO:0007669"/>
    <property type="project" value="InterPro"/>
</dbReference>
<dbReference type="InterPro" id="IPR001638">
    <property type="entry name" value="Solute-binding_3/MltF_N"/>
</dbReference>